<dbReference type="Gene3D" id="3.30.420.10">
    <property type="entry name" value="Ribonuclease H-like superfamily/Ribonuclease H"/>
    <property type="match status" value="1"/>
</dbReference>
<dbReference type="Pfam" id="PF10108">
    <property type="entry name" value="DNA_pol_B_exo2"/>
    <property type="match status" value="1"/>
</dbReference>
<feature type="domain" description="Predicted 3'-5' exonuclease PolB-like" evidence="1">
    <location>
        <begin position="77"/>
        <end position="227"/>
    </location>
</feature>
<evidence type="ECO:0000313" key="2">
    <source>
        <dbReference type="EMBL" id="WOK06630.1"/>
    </source>
</evidence>
<keyword evidence="3" id="KW-1185">Reference proteome</keyword>
<dbReference type="CDD" id="cd05782">
    <property type="entry name" value="DNA_polB_like1_exo"/>
    <property type="match status" value="1"/>
</dbReference>
<keyword evidence="2" id="KW-0269">Exonuclease</keyword>
<reference evidence="2 3" key="1">
    <citation type="journal article" date="2023" name="Microbiol. Resour. Announc.">
        <title>Complete Genome Sequence of Imperialibacter roseus strain P4T.</title>
        <authorList>
            <person name="Tizabi D.R."/>
            <person name="Bachvaroff T."/>
            <person name="Hill R.T."/>
        </authorList>
    </citation>
    <scope>NUCLEOTIDE SEQUENCE [LARGE SCALE GENOMIC DNA]</scope>
    <source>
        <strain evidence="2 3">P4T</strain>
    </source>
</reference>
<dbReference type="InterPro" id="IPR012337">
    <property type="entry name" value="RNaseH-like_sf"/>
</dbReference>
<name>A0ABZ0INR0_9BACT</name>
<dbReference type="Proteomes" id="UP001302349">
    <property type="component" value="Chromosome"/>
</dbReference>
<organism evidence="2 3">
    <name type="scientific">Imperialibacter roseus</name>
    <dbReference type="NCBI Taxonomy" id="1324217"/>
    <lineage>
        <taxon>Bacteria</taxon>
        <taxon>Pseudomonadati</taxon>
        <taxon>Bacteroidota</taxon>
        <taxon>Cytophagia</taxon>
        <taxon>Cytophagales</taxon>
        <taxon>Flammeovirgaceae</taxon>
        <taxon>Imperialibacter</taxon>
    </lineage>
</organism>
<dbReference type="SUPFAM" id="SSF53098">
    <property type="entry name" value="Ribonuclease H-like"/>
    <property type="match status" value="1"/>
</dbReference>
<accession>A0ABZ0INR0</accession>
<keyword evidence="2" id="KW-0540">Nuclease</keyword>
<dbReference type="RefSeq" id="WP_317489340.1">
    <property type="nucleotide sequence ID" value="NZ_CP136051.1"/>
</dbReference>
<dbReference type="InterPro" id="IPR019288">
    <property type="entry name" value="3'-5'_exonuclease_PolB-like"/>
</dbReference>
<dbReference type="EMBL" id="CP136051">
    <property type="protein sequence ID" value="WOK06630.1"/>
    <property type="molecule type" value="Genomic_DNA"/>
</dbReference>
<evidence type="ECO:0000313" key="3">
    <source>
        <dbReference type="Proteomes" id="UP001302349"/>
    </source>
</evidence>
<dbReference type="EC" id="3.1.-.-" evidence="2"/>
<keyword evidence="2" id="KW-0378">Hydrolase</keyword>
<dbReference type="GO" id="GO:0004527">
    <property type="term" value="F:exonuclease activity"/>
    <property type="evidence" value="ECO:0007669"/>
    <property type="project" value="UniProtKB-KW"/>
</dbReference>
<dbReference type="InterPro" id="IPR036397">
    <property type="entry name" value="RNaseH_sf"/>
</dbReference>
<proteinExistence type="predicted"/>
<evidence type="ECO:0000259" key="1">
    <source>
        <dbReference type="Pfam" id="PF10108"/>
    </source>
</evidence>
<sequence length="244" mass="27836">MAEGTPKKILFIDIETVAGTGKFAELDPIWQKLWSKKAVSLSGGNEEIDAAEMYENRAAIYSEFGKVIVIGLGYFAFNEDKSVELRVTSLSSNDEHQLLTSFQKLMEQKFNQGYFLCAHNGKEFDYPYLCRRMTIHGISLPDILRLEGKKPWEVPHLDTMEMWKYGDRKSFTSLQLLTTVLGIPSPKDDIDGSMVNEVYYGTGDIDRIARYCKNDVVATAQVFLRLHQQPTIPKDKILFVDFNE</sequence>
<protein>
    <submittedName>
        <fullName evidence="2">3'-5' exonuclease</fullName>
        <ecNumber evidence="2">3.1.-.-</ecNumber>
    </submittedName>
</protein>
<gene>
    <name evidence="2" type="ORF">RT717_26510</name>
</gene>